<evidence type="ECO:0000256" key="2">
    <source>
        <dbReference type="SAM" id="SignalP"/>
    </source>
</evidence>
<dbReference type="Gene3D" id="2.60.40.290">
    <property type="match status" value="1"/>
</dbReference>
<dbReference type="GO" id="GO:0030247">
    <property type="term" value="F:polysaccharide binding"/>
    <property type="evidence" value="ECO:0007669"/>
    <property type="project" value="UniProtKB-UniRule"/>
</dbReference>
<dbReference type="PROSITE" id="PS51173">
    <property type="entry name" value="CBM2"/>
    <property type="match status" value="1"/>
</dbReference>
<feature type="region of interest" description="Disordered" evidence="1">
    <location>
        <begin position="52"/>
        <end position="71"/>
    </location>
</feature>
<sequence length="376" mass="38548">MKIGKHSLSAVLLTLAFVATALVIGSAGQAALAVPAPQVAAALPPQAANAAAAGDVTPPTEPGGVRPCPPPLAPTVPTGYASICWTPSNDDTGVVGYDIYELTSAGFVYRTTTTSTIGGFSGVYGRLYTMYVSARDAAGNVSLPSQMITTVATLGMTPTISPSPVPDDIAAPTKPTGLTDGCLADYPGVAFCWQPSTDNVGVAAYDLYRKTATTYLKVGTRTASAHPSFTESGLETGKRYLYFVVARDAADNLSLPSDSLSALAREGLPTGTCTVTYRATTWTTGLSAEITIRNTGTTTIDGWTLAIDYASPAPRLASGWSATWTQDGTRISGAHLQWNKTIPAGTATQVGFNAAHGGTATAPVKVSLNGATCLTG</sequence>
<keyword evidence="4" id="KW-0326">Glycosidase</keyword>
<dbReference type="GO" id="GO:0005975">
    <property type="term" value="P:carbohydrate metabolic process"/>
    <property type="evidence" value="ECO:0007669"/>
    <property type="project" value="InterPro"/>
</dbReference>
<accession>A0A7W9DR47</accession>
<dbReference type="SMART" id="SM00637">
    <property type="entry name" value="CBD_II"/>
    <property type="match status" value="1"/>
</dbReference>
<keyword evidence="2" id="KW-0732">Signal</keyword>
<dbReference type="SUPFAM" id="SSF49384">
    <property type="entry name" value="Carbohydrate-binding domain"/>
    <property type="match status" value="1"/>
</dbReference>
<dbReference type="Proteomes" id="UP000588112">
    <property type="component" value="Unassembled WGS sequence"/>
</dbReference>
<feature type="signal peptide" evidence="2">
    <location>
        <begin position="1"/>
        <end position="21"/>
    </location>
</feature>
<feature type="chain" id="PRO_5039457590" evidence="2">
    <location>
        <begin position="22"/>
        <end position="376"/>
    </location>
</feature>
<dbReference type="InterPro" id="IPR013783">
    <property type="entry name" value="Ig-like_fold"/>
</dbReference>
<dbReference type="Pfam" id="PF00553">
    <property type="entry name" value="CBM_2"/>
    <property type="match status" value="1"/>
</dbReference>
<dbReference type="InterPro" id="IPR001919">
    <property type="entry name" value="CBD2"/>
</dbReference>
<keyword evidence="4" id="KW-0378">Hydrolase</keyword>
<evidence type="ECO:0000313" key="4">
    <source>
        <dbReference type="EMBL" id="MBB5627040.1"/>
    </source>
</evidence>
<feature type="domain" description="CBM2" evidence="3">
    <location>
        <begin position="266"/>
        <end position="376"/>
    </location>
</feature>
<evidence type="ECO:0000256" key="1">
    <source>
        <dbReference type="SAM" id="MobiDB-lite"/>
    </source>
</evidence>
<name>A0A7W9DR47_9ACTN</name>
<proteinExistence type="predicted"/>
<gene>
    <name evidence="4" type="ORF">BJ981_002739</name>
</gene>
<dbReference type="InterPro" id="IPR036116">
    <property type="entry name" value="FN3_sf"/>
</dbReference>
<keyword evidence="5" id="KW-1185">Reference proteome</keyword>
<reference evidence="4 5" key="1">
    <citation type="submission" date="2020-08" db="EMBL/GenBank/DDBJ databases">
        <title>Sequencing the genomes of 1000 actinobacteria strains.</title>
        <authorList>
            <person name="Klenk H.-P."/>
        </authorList>
    </citation>
    <scope>NUCLEOTIDE SEQUENCE [LARGE SCALE GENOMIC DNA]</scope>
    <source>
        <strain evidence="4 5">DSM 45790</strain>
    </source>
</reference>
<dbReference type="EMBL" id="JACHBR010000001">
    <property type="protein sequence ID" value="MBB5627040.1"/>
    <property type="molecule type" value="Genomic_DNA"/>
</dbReference>
<dbReference type="EC" id="3.2.1.91" evidence="4"/>
<comment type="caution">
    <text evidence="4">The sequence shown here is derived from an EMBL/GenBank/DDBJ whole genome shotgun (WGS) entry which is preliminary data.</text>
</comment>
<dbReference type="RefSeq" id="WP_184611412.1">
    <property type="nucleotide sequence ID" value="NZ_BOOS01000047.1"/>
</dbReference>
<dbReference type="AlphaFoldDB" id="A0A7W9DR47"/>
<protein>
    <submittedName>
        <fullName evidence="4">Cellulose 1,4-beta-cellobiosidase</fullName>
        <ecNumber evidence="4">3.2.1.91</ecNumber>
    </submittedName>
</protein>
<dbReference type="GO" id="GO:0016162">
    <property type="term" value="F:cellulose 1,4-beta-cellobiosidase activity"/>
    <property type="evidence" value="ECO:0007669"/>
    <property type="project" value="UniProtKB-EC"/>
</dbReference>
<evidence type="ECO:0000313" key="5">
    <source>
        <dbReference type="Proteomes" id="UP000588112"/>
    </source>
</evidence>
<dbReference type="InterPro" id="IPR008965">
    <property type="entry name" value="CBM2/CBM3_carb-bd_dom_sf"/>
</dbReference>
<dbReference type="SUPFAM" id="SSF49265">
    <property type="entry name" value="Fibronectin type III"/>
    <property type="match status" value="1"/>
</dbReference>
<evidence type="ECO:0000259" key="3">
    <source>
        <dbReference type="PROSITE" id="PS51173"/>
    </source>
</evidence>
<organism evidence="4 5">
    <name type="scientific">Sphaerisporangium krabiense</name>
    <dbReference type="NCBI Taxonomy" id="763782"/>
    <lineage>
        <taxon>Bacteria</taxon>
        <taxon>Bacillati</taxon>
        <taxon>Actinomycetota</taxon>
        <taxon>Actinomycetes</taxon>
        <taxon>Streptosporangiales</taxon>
        <taxon>Streptosporangiaceae</taxon>
        <taxon>Sphaerisporangium</taxon>
    </lineage>
</organism>
<dbReference type="Gene3D" id="2.60.40.10">
    <property type="entry name" value="Immunoglobulins"/>
    <property type="match status" value="2"/>
</dbReference>
<dbReference type="InterPro" id="IPR012291">
    <property type="entry name" value="CBM2_carb-bd_dom_sf"/>
</dbReference>